<dbReference type="InterPro" id="IPR023574">
    <property type="entry name" value="Ribosomal_uL4_dom_sf"/>
</dbReference>
<dbReference type="Pfam" id="PF00573">
    <property type="entry name" value="Ribosomal_L4"/>
    <property type="match status" value="1"/>
</dbReference>
<evidence type="ECO:0000256" key="3">
    <source>
        <dbReference type="ARBA" id="ARBA00022980"/>
    </source>
</evidence>
<dbReference type="InterPro" id="IPR013005">
    <property type="entry name" value="Ribosomal_uL4-like"/>
</dbReference>
<evidence type="ECO:0000256" key="5">
    <source>
        <dbReference type="ARBA" id="ARBA00023274"/>
    </source>
</evidence>
<dbReference type="FunFam" id="3.40.1370.10:FF:000005">
    <property type="entry name" value="39S ribosomal protein L4, mitochondrial"/>
    <property type="match status" value="1"/>
</dbReference>
<evidence type="ECO:0000256" key="4">
    <source>
        <dbReference type="ARBA" id="ARBA00023128"/>
    </source>
</evidence>
<proteinExistence type="evidence at transcript level"/>
<feature type="region of interest" description="Disordered" evidence="8">
    <location>
        <begin position="135"/>
        <end position="164"/>
    </location>
</feature>
<evidence type="ECO:0000256" key="6">
    <source>
        <dbReference type="ARBA" id="ARBA00040565"/>
    </source>
</evidence>
<keyword evidence="5" id="KW-0687">Ribonucleoprotein</keyword>
<sequence length="308" mass="34892">MAVTSILSRTVTGFSLKLARCLFTPTKTFHTNVGLLQGSLEPLSEESRVTIPAVNRPPLPLITSRTLAFPPKFKAPRQVWVSNLDTVDEEKLGLIDLHPDVFADRPRMDIIHSNIRWQRMYRYVSTAHAKVRYEMRGGGKKPRPQKGSGRSRHGSIRSPIWKGGGTVHGPRNPTTYFYMLDFDSRLHGLKATLSAKLAQDDLHIVDSLDLPTDDPKYLEKLVEERGWGPAVLFIDDTDYMPLNITAASDPYGHYNLMPVYGLNVYSMLKHHTLVLTLAAVEKIEERLLFHLHRNDASEARCKFTLDSY</sequence>
<dbReference type="GO" id="GO:0006412">
    <property type="term" value="P:translation"/>
    <property type="evidence" value="ECO:0007669"/>
    <property type="project" value="InterPro"/>
</dbReference>
<name>A0A4Y7LRY4_9CRUS</name>
<reference evidence="9" key="1">
    <citation type="submission" date="2018-08" db="EMBL/GenBank/DDBJ databases">
        <authorList>
            <person name="Cornetti L."/>
        </authorList>
    </citation>
    <scope>NUCLEOTIDE SEQUENCE</scope>
    <source>
        <strain evidence="9">FI-BAL1-1</strain>
    </source>
</reference>
<dbReference type="GO" id="GO:0005743">
    <property type="term" value="C:mitochondrial inner membrane"/>
    <property type="evidence" value="ECO:0007669"/>
    <property type="project" value="UniProtKB-ARBA"/>
</dbReference>
<dbReference type="SUPFAM" id="SSF52166">
    <property type="entry name" value="Ribosomal protein L4"/>
    <property type="match status" value="1"/>
</dbReference>
<keyword evidence="3" id="KW-0689">Ribosomal protein</keyword>
<dbReference type="InterPro" id="IPR002136">
    <property type="entry name" value="Ribosomal_uL4"/>
</dbReference>
<evidence type="ECO:0000313" key="9">
    <source>
        <dbReference type="EMBL" id="SVE70083.1"/>
    </source>
</evidence>
<keyword evidence="4" id="KW-0496">Mitochondrion</keyword>
<feature type="compositionally biased region" description="Basic residues" evidence="8">
    <location>
        <begin position="138"/>
        <end position="155"/>
    </location>
</feature>
<evidence type="ECO:0000256" key="7">
    <source>
        <dbReference type="ARBA" id="ARBA00082711"/>
    </source>
</evidence>
<accession>A0A4Y7LRY4</accession>
<dbReference type="Gene3D" id="3.40.1370.10">
    <property type="match status" value="1"/>
</dbReference>
<dbReference type="AlphaFoldDB" id="A0A4Y7LRY4"/>
<comment type="similarity">
    <text evidence="2">Belongs to the universal ribosomal protein uL4 family.</text>
</comment>
<organism evidence="9">
    <name type="scientific">Eubosmina coregoni</name>
    <dbReference type="NCBI Taxonomy" id="186181"/>
    <lineage>
        <taxon>Eukaryota</taxon>
        <taxon>Metazoa</taxon>
        <taxon>Ecdysozoa</taxon>
        <taxon>Arthropoda</taxon>
        <taxon>Crustacea</taxon>
        <taxon>Branchiopoda</taxon>
        <taxon>Diplostraca</taxon>
        <taxon>Cladocera</taxon>
        <taxon>Anomopoda</taxon>
        <taxon>Bosminidae</taxon>
        <taxon>Eubosmina</taxon>
    </lineage>
</organism>
<dbReference type="GO" id="GO:0005840">
    <property type="term" value="C:ribosome"/>
    <property type="evidence" value="ECO:0007669"/>
    <property type="project" value="UniProtKB-KW"/>
</dbReference>
<evidence type="ECO:0000256" key="8">
    <source>
        <dbReference type="SAM" id="MobiDB-lite"/>
    </source>
</evidence>
<dbReference type="GO" id="GO:0003735">
    <property type="term" value="F:structural constituent of ribosome"/>
    <property type="evidence" value="ECO:0007669"/>
    <property type="project" value="InterPro"/>
</dbReference>
<comment type="subcellular location">
    <subcellularLocation>
        <location evidence="1">Mitochondrion</location>
    </subcellularLocation>
</comment>
<dbReference type="PANTHER" id="PTHR10746">
    <property type="entry name" value="50S RIBOSOMAL PROTEIN L4"/>
    <property type="match status" value="1"/>
</dbReference>
<dbReference type="GO" id="GO:1990904">
    <property type="term" value="C:ribonucleoprotein complex"/>
    <property type="evidence" value="ECO:0007669"/>
    <property type="project" value="UniProtKB-KW"/>
</dbReference>
<evidence type="ECO:0000256" key="2">
    <source>
        <dbReference type="ARBA" id="ARBA00010528"/>
    </source>
</evidence>
<gene>
    <name evidence="9" type="primary">EOG090X0EDZ</name>
</gene>
<dbReference type="EMBL" id="LR000464">
    <property type="protein sequence ID" value="SVE70083.1"/>
    <property type="molecule type" value="mRNA"/>
</dbReference>
<dbReference type="PANTHER" id="PTHR10746:SF6">
    <property type="entry name" value="LARGE RIBOSOMAL SUBUNIT PROTEIN UL4M"/>
    <property type="match status" value="1"/>
</dbReference>
<evidence type="ECO:0000256" key="1">
    <source>
        <dbReference type="ARBA" id="ARBA00004173"/>
    </source>
</evidence>
<dbReference type="NCBIfam" id="TIGR03953">
    <property type="entry name" value="rplD_bact"/>
    <property type="match status" value="1"/>
</dbReference>
<protein>
    <recommendedName>
        <fullName evidence="6">Large ribosomal subunit protein uL4m</fullName>
    </recommendedName>
    <alternativeName>
        <fullName evidence="7">39S ribosomal protein L4, mitochondrial</fullName>
    </alternativeName>
</protein>